<dbReference type="EMBL" id="LR796670">
    <property type="protein sequence ID" value="CAB4159499.1"/>
    <property type="molecule type" value="Genomic_DNA"/>
</dbReference>
<evidence type="ECO:0000313" key="2">
    <source>
        <dbReference type="EMBL" id="CAB4159499.1"/>
    </source>
</evidence>
<reference evidence="2" key="1">
    <citation type="submission" date="2020-04" db="EMBL/GenBank/DDBJ databases">
        <authorList>
            <person name="Chiriac C."/>
            <person name="Salcher M."/>
            <person name="Ghai R."/>
            <person name="Kavagutti S V."/>
        </authorList>
    </citation>
    <scope>NUCLEOTIDE SEQUENCE</scope>
</reference>
<feature type="region of interest" description="Disordered" evidence="1">
    <location>
        <begin position="20"/>
        <end position="57"/>
    </location>
</feature>
<gene>
    <name evidence="2" type="ORF">UFOVP699_235</name>
</gene>
<proteinExistence type="predicted"/>
<sequence>MIKVVENFREFLDLAKINQGPDGWTIYGANPRKKKSNKKTSNRRRDRLNHPQKTLKT</sequence>
<evidence type="ECO:0000256" key="1">
    <source>
        <dbReference type="SAM" id="MobiDB-lite"/>
    </source>
</evidence>
<organism evidence="2">
    <name type="scientific">uncultured Caudovirales phage</name>
    <dbReference type="NCBI Taxonomy" id="2100421"/>
    <lineage>
        <taxon>Viruses</taxon>
        <taxon>Duplodnaviria</taxon>
        <taxon>Heunggongvirae</taxon>
        <taxon>Uroviricota</taxon>
        <taxon>Caudoviricetes</taxon>
        <taxon>Peduoviridae</taxon>
        <taxon>Maltschvirus</taxon>
        <taxon>Maltschvirus maltsch</taxon>
    </lineage>
</organism>
<protein>
    <submittedName>
        <fullName evidence="2">Uncharacterized protein</fullName>
    </submittedName>
</protein>
<name>A0A6J5NJG4_9CAUD</name>
<feature type="compositionally biased region" description="Basic residues" evidence="1">
    <location>
        <begin position="31"/>
        <end position="47"/>
    </location>
</feature>
<accession>A0A6J5NJG4</accession>